<evidence type="ECO:0000313" key="9">
    <source>
        <dbReference type="Proteomes" id="UP000199071"/>
    </source>
</evidence>
<dbReference type="STRING" id="665467.SAMN02982931_01080"/>
<evidence type="ECO:0000256" key="5">
    <source>
        <dbReference type="ARBA" id="ARBA00022793"/>
    </source>
</evidence>
<protein>
    <recommendedName>
        <fullName evidence="3">2-oxo-4-hydroxy-4-carboxy-5-ureidoimidazoline decarboxylase</fullName>
        <ecNumber evidence="3">4.1.1.97</ecNumber>
    </recommendedName>
</protein>
<accession>A0A1G6B0U4</accession>
<dbReference type="EC" id="4.1.1.97" evidence="3"/>
<dbReference type="GO" id="GO:0000255">
    <property type="term" value="P:allantoin metabolic process"/>
    <property type="evidence" value="ECO:0007669"/>
    <property type="project" value="InterPro"/>
</dbReference>
<organism evidence="8 9">
    <name type="scientific">Bauldia litoralis</name>
    <dbReference type="NCBI Taxonomy" id="665467"/>
    <lineage>
        <taxon>Bacteria</taxon>
        <taxon>Pseudomonadati</taxon>
        <taxon>Pseudomonadota</taxon>
        <taxon>Alphaproteobacteria</taxon>
        <taxon>Hyphomicrobiales</taxon>
        <taxon>Kaistiaceae</taxon>
        <taxon>Bauldia</taxon>
    </lineage>
</organism>
<keyword evidence="6" id="KW-0456">Lyase</keyword>
<comment type="catalytic activity">
    <reaction evidence="1">
        <text>5-hydroxy-2-oxo-4-ureido-2,5-dihydro-1H-imidazole-5-carboxylate + H(+) = (S)-allantoin + CO2</text>
        <dbReference type="Rhea" id="RHEA:26301"/>
        <dbReference type="ChEBI" id="CHEBI:15378"/>
        <dbReference type="ChEBI" id="CHEBI:15678"/>
        <dbReference type="ChEBI" id="CHEBI:16526"/>
        <dbReference type="ChEBI" id="CHEBI:58639"/>
        <dbReference type="EC" id="4.1.1.97"/>
    </reaction>
</comment>
<dbReference type="Proteomes" id="UP000199071">
    <property type="component" value="Unassembled WGS sequence"/>
</dbReference>
<proteinExistence type="predicted"/>
<gene>
    <name evidence="8" type="ORF">SAMN02982931_01080</name>
</gene>
<dbReference type="Pfam" id="PF09349">
    <property type="entry name" value="OHCU_decarbox"/>
    <property type="match status" value="1"/>
</dbReference>
<dbReference type="PANTHER" id="PTHR43466:SF1">
    <property type="entry name" value="2-OXO-4-HYDROXY-4-CARBOXY-5-UREIDOIMIDAZOLINE DECARBOXYLASE-RELATED"/>
    <property type="match status" value="1"/>
</dbReference>
<feature type="domain" description="Oxo-4-hydroxy-4-carboxy-5-ureidoimidazoline decarboxylase" evidence="7">
    <location>
        <begin position="12"/>
        <end position="168"/>
    </location>
</feature>
<reference evidence="8 9" key="1">
    <citation type="submission" date="2016-10" db="EMBL/GenBank/DDBJ databases">
        <authorList>
            <person name="de Groot N.N."/>
        </authorList>
    </citation>
    <scope>NUCLEOTIDE SEQUENCE [LARGE SCALE GENOMIC DNA]</scope>
    <source>
        <strain evidence="8 9">ATCC 35022</strain>
    </source>
</reference>
<dbReference type="OrthoDB" id="9800909at2"/>
<dbReference type="GO" id="GO:0006144">
    <property type="term" value="P:purine nucleobase metabolic process"/>
    <property type="evidence" value="ECO:0007669"/>
    <property type="project" value="UniProtKB-KW"/>
</dbReference>
<dbReference type="GO" id="GO:0051997">
    <property type="term" value="F:2-oxo-4-hydroxy-4-carboxy-5-ureidoimidazoline decarboxylase activity"/>
    <property type="evidence" value="ECO:0007669"/>
    <property type="project" value="UniProtKB-EC"/>
</dbReference>
<evidence type="ECO:0000256" key="3">
    <source>
        <dbReference type="ARBA" id="ARBA00012257"/>
    </source>
</evidence>
<dbReference type="Gene3D" id="1.10.3330.10">
    <property type="entry name" value="Oxo-4-hydroxy-4-carboxy-5-ureidoimidazoline decarboxylase"/>
    <property type="match status" value="1"/>
</dbReference>
<evidence type="ECO:0000259" key="7">
    <source>
        <dbReference type="Pfam" id="PF09349"/>
    </source>
</evidence>
<name>A0A1G6B0U4_9HYPH</name>
<dbReference type="InterPro" id="IPR036778">
    <property type="entry name" value="OHCU_decarboxylase_sf"/>
</dbReference>
<dbReference type="PANTHER" id="PTHR43466">
    <property type="entry name" value="2-OXO-4-HYDROXY-4-CARBOXY-5-UREIDOIMIDAZOLINE DECARBOXYLASE-RELATED"/>
    <property type="match status" value="1"/>
</dbReference>
<evidence type="ECO:0000313" key="8">
    <source>
        <dbReference type="EMBL" id="SDB14202.1"/>
    </source>
</evidence>
<keyword evidence="5" id="KW-0210">Decarboxylase</keyword>
<dbReference type="SUPFAM" id="SSF158694">
    <property type="entry name" value="UraD-Like"/>
    <property type="match status" value="1"/>
</dbReference>
<dbReference type="GO" id="GO:0019628">
    <property type="term" value="P:urate catabolic process"/>
    <property type="evidence" value="ECO:0007669"/>
    <property type="project" value="UniProtKB-UniPathway"/>
</dbReference>
<dbReference type="NCBIfam" id="TIGR03164">
    <property type="entry name" value="UHCUDC"/>
    <property type="match status" value="1"/>
</dbReference>
<comment type="pathway">
    <text evidence="2">Purine metabolism; urate degradation; (S)-allantoin from urate: step 3/3.</text>
</comment>
<dbReference type="InterPro" id="IPR017580">
    <property type="entry name" value="OHCU_decarboxylase-1"/>
</dbReference>
<keyword evidence="9" id="KW-1185">Reference proteome</keyword>
<sequence length="173" mass="18990">MAAEPLPLETVNLMESDDFVATFGDIAEHSPWVAEEAAARRPFVSRDAMIAAFQAAIGEAGVDRQHELLRAHPDLAGLAAVAGDLTEDSTREQAGAGLDRLTREEFARFTALNERYRSRNGIPFILAVRGATKDDILAAFESRIENAPDVELVAALEQVCRIVRFRLEDRVAE</sequence>
<dbReference type="UniPathway" id="UPA00394">
    <property type="reaction ID" value="UER00652"/>
</dbReference>
<dbReference type="EMBL" id="FMXQ01000002">
    <property type="protein sequence ID" value="SDB14202.1"/>
    <property type="molecule type" value="Genomic_DNA"/>
</dbReference>
<evidence type="ECO:0000256" key="2">
    <source>
        <dbReference type="ARBA" id="ARBA00004754"/>
    </source>
</evidence>
<dbReference type="InterPro" id="IPR018020">
    <property type="entry name" value="OHCU_decarboxylase"/>
</dbReference>
<dbReference type="AlphaFoldDB" id="A0A1G6B0U4"/>
<evidence type="ECO:0000256" key="4">
    <source>
        <dbReference type="ARBA" id="ARBA00022631"/>
    </source>
</evidence>
<evidence type="ECO:0000256" key="1">
    <source>
        <dbReference type="ARBA" id="ARBA00001163"/>
    </source>
</evidence>
<keyword evidence="4" id="KW-0659">Purine metabolism</keyword>
<dbReference type="RefSeq" id="WP_090875281.1">
    <property type="nucleotide sequence ID" value="NZ_FMXQ01000002.1"/>
</dbReference>
<evidence type="ECO:0000256" key="6">
    <source>
        <dbReference type="ARBA" id="ARBA00023239"/>
    </source>
</evidence>